<feature type="domain" description="DUF58" evidence="3">
    <location>
        <begin position="251"/>
        <end position="314"/>
    </location>
</feature>
<reference evidence="4 5" key="1">
    <citation type="submission" date="2014-03" db="EMBL/GenBank/DDBJ databases">
        <title>Genomics of Bifidobacteria.</title>
        <authorList>
            <person name="Ventura M."/>
            <person name="Milani C."/>
            <person name="Lugli G.A."/>
        </authorList>
    </citation>
    <scope>NUCLEOTIDE SEQUENCE [LARGE SCALE GENOMIC DNA]</scope>
    <source>
        <strain evidence="4 5">DSM 23968</strain>
    </source>
</reference>
<dbReference type="OrthoDB" id="9812729at2"/>
<evidence type="ECO:0000256" key="1">
    <source>
        <dbReference type="SAM" id="MobiDB-lite"/>
    </source>
</evidence>
<comment type="caution">
    <text evidence="4">The sequence shown here is derived from an EMBL/GenBank/DDBJ whole genome shotgun (WGS) entry which is preliminary data.</text>
</comment>
<sequence length="437" mass="47465">MFRSRRTATAQPAGAPAGRTVGSTAPSGVPTAAELARRSRRRRVSRAVRRVLHRIRRLFTSYISPLGWAVAVSGIAALAAFLPLGWHELLAYGVVAMTMTLAAVIMSLGNTSFKATIGLPRRRVTVGDTVAVRVDIANPGRTPTANARGDLPIGEMHERFSIPMLAPGQSKQTDVEFRTLSRAVLSIGPLRIRKGDPFGLVRHEKRLADKLDLFIHPATVPLKTLNAGLARDLEGQPSGDIVDDDLDFYGLREYEPGDDVRNVHWLSTAKTGTLMIRQYEATRRTDTALTVSVNPEEYASAGEFELAVSIHASIGVRCLMQDRPLSTHAGDAHATPRHAMDFLDACSMITPDHDDNPNLVEGTLTHDPDASFYFLTVGSLRELDSIKRMALALPKSASTLVLQASEGAPRAIRRFPDFTLATVGELDDLPLIMGVLA</sequence>
<dbReference type="RefSeq" id="WP_084686278.1">
    <property type="nucleotide sequence ID" value="NZ_JGZP01000026.1"/>
</dbReference>
<gene>
    <name evidence="4" type="ORF">BSTEL_2055</name>
</gene>
<evidence type="ECO:0000313" key="4">
    <source>
        <dbReference type="EMBL" id="KFI93778.1"/>
    </source>
</evidence>
<feature type="transmembrane region" description="Helical" evidence="2">
    <location>
        <begin position="59"/>
        <end position="83"/>
    </location>
</feature>
<feature type="compositionally biased region" description="Low complexity" evidence="1">
    <location>
        <begin position="7"/>
        <end position="20"/>
    </location>
</feature>
<feature type="region of interest" description="Disordered" evidence="1">
    <location>
        <begin position="1"/>
        <end position="36"/>
    </location>
</feature>
<proteinExistence type="predicted"/>
<organism evidence="4 5">
    <name type="scientific">Bifidobacterium stellenboschense</name>
    <dbReference type="NCBI Taxonomy" id="762211"/>
    <lineage>
        <taxon>Bacteria</taxon>
        <taxon>Bacillati</taxon>
        <taxon>Actinomycetota</taxon>
        <taxon>Actinomycetes</taxon>
        <taxon>Bifidobacteriales</taxon>
        <taxon>Bifidobacteriaceae</taxon>
        <taxon>Bifidobacterium</taxon>
    </lineage>
</organism>
<feature type="transmembrane region" description="Helical" evidence="2">
    <location>
        <begin position="89"/>
        <end position="113"/>
    </location>
</feature>
<evidence type="ECO:0000256" key="2">
    <source>
        <dbReference type="SAM" id="Phobius"/>
    </source>
</evidence>
<dbReference type="InterPro" id="IPR002881">
    <property type="entry name" value="DUF58"/>
</dbReference>
<keyword evidence="2" id="KW-0812">Transmembrane</keyword>
<dbReference type="EMBL" id="JGZP01000026">
    <property type="protein sequence ID" value="KFI93778.1"/>
    <property type="molecule type" value="Genomic_DNA"/>
</dbReference>
<keyword evidence="2" id="KW-0472">Membrane</keyword>
<dbReference type="Proteomes" id="UP000029004">
    <property type="component" value="Unassembled WGS sequence"/>
</dbReference>
<evidence type="ECO:0000313" key="5">
    <source>
        <dbReference type="Proteomes" id="UP000029004"/>
    </source>
</evidence>
<protein>
    <recommendedName>
        <fullName evidence="3">DUF58 domain-containing protein</fullName>
    </recommendedName>
</protein>
<dbReference type="eggNOG" id="COG1721">
    <property type="taxonomic scope" value="Bacteria"/>
</dbReference>
<dbReference type="PANTHER" id="PTHR34351">
    <property type="entry name" value="SLR1927 PROTEIN-RELATED"/>
    <property type="match status" value="1"/>
</dbReference>
<dbReference type="STRING" id="762211.BSTEL_2055"/>
<dbReference type="AlphaFoldDB" id="A0A087DE28"/>
<dbReference type="Pfam" id="PF01882">
    <property type="entry name" value="DUF58"/>
    <property type="match status" value="1"/>
</dbReference>
<keyword evidence="5" id="KW-1185">Reference proteome</keyword>
<evidence type="ECO:0000259" key="3">
    <source>
        <dbReference type="Pfam" id="PF01882"/>
    </source>
</evidence>
<keyword evidence="2" id="KW-1133">Transmembrane helix</keyword>
<accession>A0A087DE28</accession>
<name>A0A087DE28_9BIFI</name>